<dbReference type="GO" id="GO:0005524">
    <property type="term" value="F:ATP binding"/>
    <property type="evidence" value="ECO:0007669"/>
    <property type="project" value="InterPro"/>
</dbReference>
<evidence type="ECO:0000256" key="3">
    <source>
        <dbReference type="ARBA" id="ARBA00023329"/>
    </source>
</evidence>
<evidence type="ECO:0000259" key="7">
    <source>
        <dbReference type="PROSITE" id="PS51181"/>
    </source>
</evidence>
<dbReference type="InterPro" id="IPR011009">
    <property type="entry name" value="Kinase-like_dom_sf"/>
</dbReference>
<dbReference type="GO" id="GO:0072318">
    <property type="term" value="P:clathrin coat disassembly"/>
    <property type="evidence" value="ECO:0007669"/>
    <property type="project" value="TreeGrafter"/>
</dbReference>
<feature type="domain" description="C2 tensin-type" evidence="8">
    <location>
        <begin position="523"/>
        <end position="661"/>
    </location>
</feature>
<feature type="region of interest" description="Disordered" evidence="4">
    <location>
        <begin position="982"/>
        <end position="1007"/>
    </location>
</feature>
<keyword evidence="10" id="KW-1185">Reference proteome</keyword>
<feature type="compositionally biased region" description="Low complexity" evidence="4">
    <location>
        <begin position="997"/>
        <end position="1007"/>
    </location>
</feature>
<evidence type="ECO:0000256" key="4">
    <source>
        <dbReference type="SAM" id="MobiDB-lite"/>
    </source>
</evidence>
<dbReference type="GO" id="GO:0030136">
    <property type="term" value="C:clathrin-coated vesicle"/>
    <property type="evidence" value="ECO:0007669"/>
    <property type="project" value="UniProtKB-SubCell"/>
</dbReference>
<dbReference type="PROSITE" id="PS51181">
    <property type="entry name" value="PPASE_TENSIN"/>
    <property type="match status" value="1"/>
</dbReference>
<dbReference type="CDD" id="cd06257">
    <property type="entry name" value="DnaJ"/>
    <property type="match status" value="1"/>
</dbReference>
<dbReference type="InterPro" id="IPR029021">
    <property type="entry name" value="Prot-tyrosine_phosphatase-like"/>
</dbReference>
<comment type="subcellular location">
    <subcellularLocation>
        <location evidence="1">Cytoplasmic vesicle</location>
        <location evidence="1">Clathrin-coated vesicle</location>
    </subcellularLocation>
</comment>
<evidence type="ECO:0000259" key="5">
    <source>
        <dbReference type="PROSITE" id="PS50011"/>
    </source>
</evidence>
<feature type="compositionally biased region" description="Low complexity" evidence="4">
    <location>
        <begin position="1077"/>
        <end position="1088"/>
    </location>
</feature>
<evidence type="ECO:0000259" key="6">
    <source>
        <dbReference type="PROSITE" id="PS50076"/>
    </source>
</evidence>
<dbReference type="GO" id="GO:0030276">
    <property type="term" value="F:clathrin binding"/>
    <property type="evidence" value="ECO:0007669"/>
    <property type="project" value="TreeGrafter"/>
</dbReference>
<evidence type="ECO:0000256" key="2">
    <source>
        <dbReference type="ARBA" id="ARBA00022553"/>
    </source>
</evidence>
<dbReference type="Pfam" id="PF10409">
    <property type="entry name" value="PTEN_C2"/>
    <property type="match status" value="1"/>
</dbReference>
<dbReference type="SUPFAM" id="SSF49562">
    <property type="entry name" value="C2 domain (Calcium/lipid-binding domain, CaLB)"/>
    <property type="match status" value="1"/>
</dbReference>
<keyword evidence="2" id="KW-0597">Phosphoprotein</keyword>
<dbReference type="FunFam" id="1.10.287.110:FF:000002">
    <property type="entry name" value="putative tyrosine-protein phosphatase auxilin isoform X2"/>
    <property type="match status" value="1"/>
</dbReference>
<dbReference type="InterPro" id="IPR001623">
    <property type="entry name" value="DnaJ_domain"/>
</dbReference>
<feature type="compositionally biased region" description="Acidic residues" evidence="4">
    <location>
        <begin position="773"/>
        <end position="785"/>
    </location>
</feature>
<sequence>MSLFQSALDFLAGPGTSGAASRDQNDFVGQVVELGDLKLRIKRVIAEGGFAFVYEAQDMSSGKDYALKFCSAASISKEESDTGQAEFLILTELCKGQLVDFIKRVEQRALLSCDTVLKIFYQTCRGIENLLISNQGTIKLCDFGSATTVSHYPDYSWSAQKRSMVEDEITRNTTPAYRTPEMIDLYSNFPINDKQDIWALGCILYLLCFKQHPFEDGAKLQIVNGKYSIPQNDVKYTVYHNLIRSMLKVNPEERLSITELVNQLQEIAAARNVNPKSPITELLEQNGGFGNNGAQPPMQIQNVHNNAGIYDPDQSGSGLLDILRGGTERFLTNIKDTSSKVIQSVASYFTNHLYESNYAKGDLDISYITSRIAVMSFPAEGVESAIKNNIEDVRLFLDSRHAGHYAVYNLSKRSYRPSRFHNRVSECNWQVRRAPNLRSLYSVCKNMHLWLKQDQRNICIDGRAVSAVAVCSFLCFCRLFTTAEAAVYMFSMKRCPPGIAPSHKRYIEYMCDMMAEEPIVPHSKPIIIRSIIMTPMPLFNKQRNGCRPFCEVYVGDERVLSTSQEYDKMRDFKMEDGRAEIPLNVTVQGDVLVVIYHARSTLGGRLQAKMASMKMFQIQFHTGFVPRNATTVKFAKYDLDACDIQEKYPDLFQVNLDIEVESRDRPSAKTPPWEGFQTKGLNPKILFSSRDEQQEILSKFGKPELPRQPGSSAFYDSESPQPAETPEASNAAELESPVSTDSNANNFFQTLDWEDVSGAQDASDSQGGGSMNDQEDLSDQSDEESYSYSAPGGEPLSRDLSEPLFDADFQTPLPASQESPVDDTADLLGLNADPSRSSSSAPHQGVQGGMKAASSNSDLLNDLFAPPAGQTGGVQEDLFFSGPAGGGTTDSKSMDDLFDPFGMVSGSGVGPTVGSSLPASGPDLFGVLLGSESSTHINPTPASNTSLFNLNKPVNDAPKMTSSASQPDLLGGWDSWAASTTTSMSASTSKPNYTNTASGGASMSKAKSQSFDPFADLGNLGSNLPVSSSSNHSGPALSAKTPSASTSSSAKPQAQPWQSGRPTSAQNKPWMSGSGPGSKASSASQPAGTQSTKPNYNLNFSSVIGGREDRGVRGPGFGPKPKVKEDDFEDLLSTQGFASRPDRKGPRTIAEMRRQELTKDIDPLKLQILDWIEGKERNIRALLSTLNTVLWEGETRWRPVGMADLVTPDQVKKYYRKAVLIVHPDKTTGQPYEHYAKMIFIELNDAWSDQGKKTFFSSCRPCMENVVTGSTASKRNIVIVLKLTAYLHDCLSGAANIWREEWEPGPERHFKEWMSLQFPGVSPFKVNKVTESSISPKGNLKDTKKKTGTPQRAESDMACHSFLALALLTAHPYMSAQQWCSVKERRKRGVLTGWRAADSAMATSTAETDSVTTKSSTRLSAMTWVSEVWRKKNAVSNQTASELRFYLLNFSYGAFSLFYWSFRDGLCHLVGQRILPADEKRGKKEREKYFLSTWHLCECNRLSRDFRRIFFSQYFYFSFNFFTLNLDYKTDNSFSHLGFCFSTDLVNCKRFYHWFFSGFGYRLWCGVIVCDGHLCLDYCFFLCQGLSLHFSFLLANIMRLHMQNQHGTH</sequence>
<organism evidence="9 10">
    <name type="scientific">Etheostoma spectabile</name>
    <name type="common">orangethroat darter</name>
    <dbReference type="NCBI Taxonomy" id="54343"/>
    <lineage>
        <taxon>Eukaryota</taxon>
        <taxon>Metazoa</taxon>
        <taxon>Chordata</taxon>
        <taxon>Craniata</taxon>
        <taxon>Vertebrata</taxon>
        <taxon>Euteleostomi</taxon>
        <taxon>Actinopterygii</taxon>
        <taxon>Neopterygii</taxon>
        <taxon>Teleostei</taxon>
        <taxon>Neoteleostei</taxon>
        <taxon>Acanthomorphata</taxon>
        <taxon>Eupercaria</taxon>
        <taxon>Perciformes</taxon>
        <taxon>Percoidei</taxon>
        <taxon>Percidae</taxon>
        <taxon>Etheostomatinae</taxon>
        <taxon>Etheostoma</taxon>
    </lineage>
</organism>
<dbReference type="Gene3D" id="2.60.40.1110">
    <property type="match status" value="1"/>
</dbReference>
<feature type="region of interest" description="Disordered" evidence="4">
    <location>
        <begin position="700"/>
        <end position="745"/>
    </location>
</feature>
<evidence type="ECO:0000256" key="1">
    <source>
        <dbReference type="ARBA" id="ARBA00004132"/>
    </source>
</evidence>
<feature type="region of interest" description="Disordered" evidence="4">
    <location>
        <begin position="1025"/>
        <end position="1125"/>
    </location>
</feature>
<comment type="caution">
    <text evidence="9">The sequence shown here is derived from an EMBL/GenBank/DDBJ whole genome shotgun (WGS) entry which is preliminary data.</text>
</comment>
<dbReference type="Proteomes" id="UP000327493">
    <property type="component" value="Chromosome 5"/>
</dbReference>
<keyword evidence="3" id="KW-0968">Cytoplasmic vesicle</keyword>
<dbReference type="GO" id="GO:0072583">
    <property type="term" value="P:clathrin-dependent endocytosis"/>
    <property type="evidence" value="ECO:0007669"/>
    <property type="project" value="TreeGrafter"/>
</dbReference>
<feature type="domain" description="J" evidence="6">
    <location>
        <begin position="1195"/>
        <end position="1267"/>
    </location>
</feature>
<feature type="compositionally biased region" description="Polar residues" evidence="4">
    <location>
        <begin position="1056"/>
        <end position="1069"/>
    </location>
</feature>
<dbReference type="SUPFAM" id="SSF46565">
    <property type="entry name" value="Chaperone J-domain"/>
    <property type="match status" value="1"/>
</dbReference>
<gene>
    <name evidence="9" type="ORF">FQN60_018056</name>
</gene>
<protein>
    <recommendedName>
        <fullName evidence="11">Cyclin G associated kinase</fullName>
    </recommendedName>
</protein>
<dbReference type="SMART" id="SM01326">
    <property type="entry name" value="PTEN_C2"/>
    <property type="match status" value="1"/>
</dbReference>
<name>A0A5J5DH48_9PERO</name>
<dbReference type="FunFam" id="2.60.40.1110:FF:000001">
    <property type="entry name" value="cyclin-G-associated kinase isoform X2"/>
    <property type="match status" value="1"/>
</dbReference>
<dbReference type="SUPFAM" id="SSF56112">
    <property type="entry name" value="Protein kinase-like (PK-like)"/>
    <property type="match status" value="1"/>
</dbReference>
<feature type="compositionally biased region" description="Low complexity" evidence="4">
    <location>
        <begin position="1025"/>
        <end position="1055"/>
    </location>
</feature>
<reference evidence="9 10" key="1">
    <citation type="submission" date="2019-08" db="EMBL/GenBank/DDBJ databases">
        <title>A chromosome-level genome assembly, high-density linkage maps, and genome scans reveal the genomic architecture of hybrid incompatibilities underlying speciation via character displacement in darters (Percidae: Etheostominae).</title>
        <authorList>
            <person name="Moran R.L."/>
            <person name="Catchen J.M."/>
            <person name="Fuller R.C."/>
        </authorList>
    </citation>
    <scope>NUCLEOTIDE SEQUENCE [LARGE SCALE GENOMIC DNA]</scope>
    <source>
        <strain evidence="9">EspeVRDwgs_2016</strain>
        <tissue evidence="9">Muscle</tissue>
    </source>
</reference>
<evidence type="ECO:0000259" key="8">
    <source>
        <dbReference type="PROSITE" id="PS51182"/>
    </source>
</evidence>
<dbReference type="Gene3D" id="1.10.510.10">
    <property type="entry name" value="Transferase(Phosphotransferase) domain 1"/>
    <property type="match status" value="1"/>
</dbReference>
<feature type="compositionally biased region" description="Polar residues" evidence="4">
    <location>
        <begin position="1089"/>
        <end position="1102"/>
    </location>
</feature>
<feature type="region of interest" description="Disordered" evidence="4">
    <location>
        <begin position="757"/>
        <end position="894"/>
    </location>
</feature>
<dbReference type="Gene3D" id="1.10.287.110">
    <property type="entry name" value="DnaJ domain"/>
    <property type="match status" value="1"/>
</dbReference>
<evidence type="ECO:0000313" key="9">
    <source>
        <dbReference type="EMBL" id="KAA8592601.1"/>
    </source>
</evidence>
<dbReference type="PROSITE" id="PS50011">
    <property type="entry name" value="PROTEIN_KINASE_DOM"/>
    <property type="match status" value="1"/>
</dbReference>
<dbReference type="FunFam" id="3.90.190.10:FF:000008">
    <property type="entry name" value="putative tyrosine-protein phosphatase auxilin isoform X2"/>
    <property type="match status" value="1"/>
</dbReference>
<dbReference type="InterPro" id="IPR036869">
    <property type="entry name" value="J_dom_sf"/>
</dbReference>
<dbReference type="EMBL" id="VOFY01000005">
    <property type="protein sequence ID" value="KAA8592601.1"/>
    <property type="molecule type" value="Genomic_DNA"/>
</dbReference>
<feature type="domain" description="Protein kinase" evidence="5">
    <location>
        <begin position="1"/>
        <end position="268"/>
    </location>
</feature>
<dbReference type="Pfam" id="PF00069">
    <property type="entry name" value="Pkinase"/>
    <property type="match status" value="1"/>
</dbReference>
<dbReference type="InterPro" id="IPR000719">
    <property type="entry name" value="Prot_kinase_dom"/>
</dbReference>
<accession>A0A5J5DH48</accession>
<evidence type="ECO:0000313" key="10">
    <source>
        <dbReference type="Proteomes" id="UP000327493"/>
    </source>
</evidence>
<dbReference type="InterPro" id="IPR029023">
    <property type="entry name" value="Tensin_phosphatase"/>
</dbReference>
<dbReference type="PANTHER" id="PTHR23172:SF34">
    <property type="entry name" value="CYCLIN-G-ASSOCIATED KINASE"/>
    <property type="match status" value="1"/>
</dbReference>
<dbReference type="PANTHER" id="PTHR23172">
    <property type="entry name" value="AUXILIN/CYCLIN G-ASSOCIATED KINASE-RELATED"/>
    <property type="match status" value="1"/>
</dbReference>
<dbReference type="Gene3D" id="3.90.190.10">
    <property type="entry name" value="Protein tyrosine phosphatase superfamily"/>
    <property type="match status" value="1"/>
</dbReference>
<proteinExistence type="predicted"/>
<evidence type="ECO:0008006" key="11">
    <source>
        <dbReference type="Google" id="ProtNLM"/>
    </source>
</evidence>
<feature type="domain" description="Phosphatase tensin-type" evidence="7">
    <location>
        <begin position="354"/>
        <end position="517"/>
    </location>
</feature>
<dbReference type="PROSITE" id="PS51182">
    <property type="entry name" value="C2_TENSIN"/>
    <property type="match status" value="1"/>
</dbReference>
<dbReference type="SUPFAM" id="SSF52799">
    <property type="entry name" value="(Phosphotyrosine protein) phosphatases II"/>
    <property type="match status" value="1"/>
</dbReference>
<dbReference type="InterPro" id="IPR014020">
    <property type="entry name" value="Tensin_C2-dom"/>
</dbReference>
<dbReference type="InterPro" id="IPR035892">
    <property type="entry name" value="C2_domain_sf"/>
</dbReference>
<dbReference type="PROSITE" id="PS50076">
    <property type="entry name" value="DNAJ_2"/>
    <property type="match status" value="1"/>
</dbReference>
<dbReference type="GO" id="GO:0004672">
    <property type="term" value="F:protein kinase activity"/>
    <property type="evidence" value="ECO:0007669"/>
    <property type="project" value="InterPro"/>
</dbReference>